<evidence type="ECO:0000256" key="1">
    <source>
        <dbReference type="SAM" id="MobiDB-lite"/>
    </source>
</evidence>
<dbReference type="RefSeq" id="WP_086887470.1">
    <property type="nucleotide sequence ID" value="NZ_CP019893.1"/>
</dbReference>
<dbReference type="KEGG" id="naj:B1756_04495"/>
<protein>
    <recommendedName>
        <fullName evidence="2">DUF7511 domain-containing protein</fullName>
    </recommendedName>
</protein>
<organism evidence="3 4">
    <name type="scientific">Natrarchaeobaculum aegyptiacum</name>
    <dbReference type="NCBI Taxonomy" id="745377"/>
    <lineage>
        <taxon>Archaea</taxon>
        <taxon>Methanobacteriati</taxon>
        <taxon>Methanobacteriota</taxon>
        <taxon>Stenosarchaea group</taxon>
        <taxon>Halobacteria</taxon>
        <taxon>Halobacteriales</taxon>
        <taxon>Natrialbaceae</taxon>
        <taxon>Natrarchaeobaculum</taxon>
    </lineage>
</organism>
<evidence type="ECO:0000313" key="4">
    <source>
        <dbReference type="Proteomes" id="UP000250088"/>
    </source>
</evidence>
<name>A0A2Z2HPW8_9EURY</name>
<feature type="domain" description="DUF7511" evidence="2">
    <location>
        <begin position="26"/>
        <end position="70"/>
    </location>
</feature>
<evidence type="ECO:0000259" key="2">
    <source>
        <dbReference type="Pfam" id="PF24351"/>
    </source>
</evidence>
<dbReference type="GeneID" id="32893311"/>
<sequence>MSTAPSDPRSASHPAEHPDEPDAATIQHVTVDRDGVAVCTMFPANCDDADVTTEWLTASSDAYCSLEDAR</sequence>
<evidence type="ECO:0000313" key="3">
    <source>
        <dbReference type="EMBL" id="ARS89089.1"/>
    </source>
</evidence>
<dbReference type="AlphaFoldDB" id="A0A2Z2HPW8"/>
<proteinExistence type="predicted"/>
<accession>A0A2Z2HPW8</accession>
<reference evidence="4" key="1">
    <citation type="submission" date="2017-02" db="EMBL/GenBank/DDBJ databases">
        <title>Natronthermophilus aegyptiacus gen. nov.,sp. nov., an aerobic, extremely halophilic alkalithermophilic archaeon isolated from the athalassohaline Wadi An Natrun, Egypt.</title>
        <authorList>
            <person name="Zhao B."/>
        </authorList>
    </citation>
    <scope>NUCLEOTIDE SEQUENCE [LARGE SCALE GENOMIC DNA]</scope>
    <source>
        <strain evidence="4">JW/NM-HA 15</strain>
    </source>
</reference>
<feature type="region of interest" description="Disordered" evidence="1">
    <location>
        <begin position="1"/>
        <end position="23"/>
    </location>
</feature>
<dbReference type="OrthoDB" id="186853at2157"/>
<dbReference type="EMBL" id="CP019893">
    <property type="protein sequence ID" value="ARS89089.1"/>
    <property type="molecule type" value="Genomic_DNA"/>
</dbReference>
<keyword evidence="4" id="KW-1185">Reference proteome</keyword>
<dbReference type="Proteomes" id="UP000250088">
    <property type="component" value="Chromosome"/>
</dbReference>
<dbReference type="Pfam" id="PF24351">
    <property type="entry name" value="DUF7511"/>
    <property type="match status" value="1"/>
</dbReference>
<dbReference type="InterPro" id="IPR055933">
    <property type="entry name" value="DUF7511"/>
</dbReference>
<gene>
    <name evidence="3" type="ORF">B1756_04495</name>
</gene>